<accession>A0A182VU99</accession>
<proteinExistence type="predicted"/>
<dbReference type="AlphaFoldDB" id="A0A182VU99"/>
<evidence type="ECO:0000259" key="5">
    <source>
        <dbReference type="PROSITE" id="PS50865"/>
    </source>
</evidence>
<keyword evidence="1" id="KW-0479">Metal-binding</keyword>
<dbReference type="EnsemblMetazoa" id="AMIN001642-RA">
    <property type="protein sequence ID" value="AMIN001642-PA"/>
    <property type="gene ID" value="AMIN001642"/>
</dbReference>
<dbReference type="STRING" id="112268.A0A182VU99"/>
<evidence type="ECO:0000256" key="1">
    <source>
        <dbReference type="ARBA" id="ARBA00022723"/>
    </source>
</evidence>
<dbReference type="VEuPathDB" id="VectorBase:AMIN001642"/>
<dbReference type="SUPFAM" id="SSF144232">
    <property type="entry name" value="HIT/MYND zinc finger-like"/>
    <property type="match status" value="2"/>
</dbReference>
<dbReference type="PROSITE" id="PS01360">
    <property type="entry name" value="ZF_MYND_1"/>
    <property type="match status" value="2"/>
</dbReference>
<dbReference type="PANTHER" id="PTHR28069">
    <property type="entry name" value="GH20023P"/>
    <property type="match status" value="1"/>
</dbReference>
<keyword evidence="2 4" id="KW-0863">Zinc-finger</keyword>
<keyword evidence="7" id="KW-1185">Reference proteome</keyword>
<protein>
    <recommendedName>
        <fullName evidence="5">MYND-type domain-containing protein</fullName>
    </recommendedName>
</protein>
<dbReference type="PANTHER" id="PTHR28069:SF2">
    <property type="entry name" value="GH20023P"/>
    <property type="match status" value="1"/>
</dbReference>
<feature type="domain" description="MYND-type" evidence="5">
    <location>
        <begin position="13"/>
        <end position="57"/>
    </location>
</feature>
<dbReference type="InterPro" id="IPR046824">
    <property type="entry name" value="Mss51-like_C"/>
</dbReference>
<dbReference type="Pfam" id="PF20179">
    <property type="entry name" value="MSS51_C"/>
    <property type="match status" value="1"/>
</dbReference>
<name>A0A182VU99_9DIPT</name>
<evidence type="ECO:0000313" key="7">
    <source>
        <dbReference type="Proteomes" id="UP000075920"/>
    </source>
</evidence>
<feature type="domain" description="MYND-type" evidence="5">
    <location>
        <begin position="127"/>
        <end position="164"/>
    </location>
</feature>
<reference evidence="7" key="1">
    <citation type="submission" date="2013-03" db="EMBL/GenBank/DDBJ databases">
        <title>The Genome Sequence of Anopheles minimus MINIMUS1.</title>
        <authorList>
            <consortium name="The Broad Institute Genomics Platform"/>
            <person name="Neafsey D.E."/>
            <person name="Walton C."/>
            <person name="Walker B."/>
            <person name="Young S.K."/>
            <person name="Zeng Q."/>
            <person name="Gargeya S."/>
            <person name="Fitzgerald M."/>
            <person name="Haas B."/>
            <person name="Abouelleil A."/>
            <person name="Allen A.W."/>
            <person name="Alvarado L."/>
            <person name="Arachchi H.M."/>
            <person name="Berlin A.M."/>
            <person name="Chapman S.B."/>
            <person name="Gainer-Dewar J."/>
            <person name="Goldberg J."/>
            <person name="Griggs A."/>
            <person name="Gujja S."/>
            <person name="Hansen M."/>
            <person name="Howarth C."/>
            <person name="Imamovic A."/>
            <person name="Ireland A."/>
            <person name="Larimer J."/>
            <person name="McCowan C."/>
            <person name="Murphy C."/>
            <person name="Pearson M."/>
            <person name="Poon T.W."/>
            <person name="Priest M."/>
            <person name="Roberts A."/>
            <person name="Saif S."/>
            <person name="Shea T."/>
            <person name="Sisk P."/>
            <person name="Sykes S."/>
            <person name="Wortman J."/>
            <person name="Nusbaum C."/>
            <person name="Birren B."/>
        </authorList>
    </citation>
    <scope>NUCLEOTIDE SEQUENCE [LARGE SCALE GENOMIC DNA]</scope>
    <source>
        <strain evidence="7">MINIMUS1</strain>
    </source>
</reference>
<reference evidence="6" key="2">
    <citation type="submission" date="2020-05" db="UniProtKB">
        <authorList>
            <consortium name="EnsemblMetazoa"/>
        </authorList>
    </citation>
    <scope>IDENTIFICATION</scope>
    <source>
        <strain evidence="6">MINIMUS1</strain>
    </source>
</reference>
<evidence type="ECO:0000256" key="3">
    <source>
        <dbReference type="ARBA" id="ARBA00022833"/>
    </source>
</evidence>
<organism evidence="6 7">
    <name type="scientific">Anopheles minimus</name>
    <dbReference type="NCBI Taxonomy" id="112268"/>
    <lineage>
        <taxon>Eukaryota</taxon>
        <taxon>Metazoa</taxon>
        <taxon>Ecdysozoa</taxon>
        <taxon>Arthropoda</taxon>
        <taxon>Hexapoda</taxon>
        <taxon>Insecta</taxon>
        <taxon>Pterygota</taxon>
        <taxon>Neoptera</taxon>
        <taxon>Endopterygota</taxon>
        <taxon>Diptera</taxon>
        <taxon>Nematocera</taxon>
        <taxon>Culicoidea</taxon>
        <taxon>Culicidae</taxon>
        <taxon>Anophelinae</taxon>
        <taxon>Anopheles</taxon>
    </lineage>
</organism>
<dbReference type="Gene3D" id="6.10.140.2220">
    <property type="match status" value="2"/>
</dbReference>
<dbReference type="GO" id="GO:0008270">
    <property type="term" value="F:zinc ion binding"/>
    <property type="evidence" value="ECO:0007669"/>
    <property type="project" value="UniProtKB-KW"/>
</dbReference>
<evidence type="ECO:0000256" key="2">
    <source>
        <dbReference type="ARBA" id="ARBA00022771"/>
    </source>
</evidence>
<dbReference type="InterPro" id="IPR002893">
    <property type="entry name" value="Znf_MYND"/>
</dbReference>
<dbReference type="PROSITE" id="PS50865">
    <property type="entry name" value="ZF_MYND_2"/>
    <property type="match status" value="2"/>
</dbReference>
<dbReference type="Proteomes" id="UP000075920">
    <property type="component" value="Unassembled WGS sequence"/>
</dbReference>
<sequence length="452" mass="51934">MTSQYINFNPNRCNICFRDSPGDPNAKKAKLCQKCRLIKYCGKEHQLIDLPSHKEFCSAVHSLMQKSKSDNVMCCIETLVMSTIKDEPEEWINVMNHIDLCSLLLSKILKRPLHHHEQLMLNFANRCNVCRSCRTKLLCEECHQVAYCTKAHQESDRDDHSKWCEGLRINFYYDGGPVRWPKTTRPISSFADCEALQNRFPKDTFDLTNAMLSTDIKSSSSEPGKELTEQIADLKVAGMFSQVGTILYVLRRVNLFEKIGNELNIFVLGAEKDHLLLNSVTEAAIFSYLPKLRHLRLCFIGPNVVEDPKSVRQFVEKRLVTVETYRCLYHQLPIDADLPKPHLAIAFNCGFNEFIEGTPERTWELTIRKILNIPGLPFAFTSYTLEEAIGDSCVVQNNAISTLKEYELVYVIRNAVNPFRHTVPLRNLNRDDTNHVLYYENGYLSIGVMKLK</sequence>
<evidence type="ECO:0000256" key="4">
    <source>
        <dbReference type="PROSITE-ProRule" id="PRU00134"/>
    </source>
</evidence>
<keyword evidence="3" id="KW-0862">Zinc</keyword>
<evidence type="ECO:0000313" key="6">
    <source>
        <dbReference type="EnsemblMetazoa" id="AMIN001642-PA"/>
    </source>
</evidence>
<dbReference type="Pfam" id="PF01753">
    <property type="entry name" value="zf-MYND"/>
    <property type="match status" value="1"/>
</dbReference>